<dbReference type="Proteomes" id="UP000031778">
    <property type="component" value="Plasmid pBb"/>
</dbReference>
<evidence type="ECO:0000313" key="9">
    <source>
        <dbReference type="EMBL" id="AHX21665.1"/>
    </source>
</evidence>
<sequence length="429" mass="48227">MNIDALSKLHINVKIRLIEQFASSLTGNMVFPFMIIYFSQVFGERITGIIFIINVIISFIFGIYGGHFADKIGRKKVMVYAEVFRFIALLVMAVASVEQINSPILIFVMNIIVSACTGFSRPAGEAMLIDSSTVNDRKFVYTIDYVLWNASLLIGGLVGGFFFKEYRFELILSLSLISLGSLILLLTLIKENYVPNKAIYQETQRKEINMFLDIKNNYKVVIKNKIFKVFLFASLLELSVQLQAMNYTGVRLVKELNQESLKIFNTSIVIDGYKMYGFLNFTNTIFVLLLAYTVSKYSKKFKEKNILYMGIILYSIGFSLISFLNIPALLIASMLIVVIGELLYVPIKQSLLAEVVPEENRGSYMAINGLTSKGATILGSMAVTLGSFIPSVGMAVLFLTIGFVSTLLYRIVFQLKENTKKIEDKINIG</sequence>
<feature type="transmembrane region" description="Helical" evidence="7">
    <location>
        <begin position="170"/>
        <end position="189"/>
    </location>
</feature>
<keyword evidence="4 7" id="KW-0812">Transmembrane</keyword>
<dbReference type="GO" id="GO:0005886">
    <property type="term" value="C:plasma membrane"/>
    <property type="evidence" value="ECO:0007669"/>
    <property type="project" value="UniProtKB-SubCell"/>
</dbReference>
<dbReference type="Pfam" id="PF07690">
    <property type="entry name" value="MFS_1"/>
    <property type="match status" value="2"/>
</dbReference>
<dbReference type="InterPro" id="IPR011701">
    <property type="entry name" value="MFS"/>
</dbReference>
<feature type="domain" description="Major facilitator superfamily (MFS) profile" evidence="8">
    <location>
        <begin position="1"/>
        <end position="420"/>
    </location>
</feature>
<feature type="transmembrane region" description="Helical" evidence="7">
    <location>
        <begin position="275"/>
        <end position="294"/>
    </location>
</feature>
<gene>
    <name evidence="9" type="ORF">CY96_27975</name>
</gene>
<feature type="transmembrane region" description="Helical" evidence="7">
    <location>
        <begin position="21"/>
        <end position="40"/>
    </location>
</feature>
<dbReference type="PANTHER" id="PTHR23517">
    <property type="entry name" value="RESISTANCE PROTEIN MDTM, PUTATIVE-RELATED-RELATED"/>
    <property type="match status" value="1"/>
</dbReference>
<comment type="subcellular location">
    <subcellularLocation>
        <location evidence="1">Cell membrane</location>
        <topology evidence="1">Multi-pass membrane protein</topology>
    </subcellularLocation>
</comment>
<accession>A0A9W3KZA0</accession>
<keyword evidence="2" id="KW-0813">Transport</keyword>
<dbReference type="PROSITE" id="PS50850">
    <property type="entry name" value="MFS"/>
    <property type="match status" value="1"/>
</dbReference>
<evidence type="ECO:0000256" key="4">
    <source>
        <dbReference type="ARBA" id="ARBA00022692"/>
    </source>
</evidence>
<dbReference type="AlphaFoldDB" id="A0A9W3KZA0"/>
<evidence type="ECO:0000256" key="1">
    <source>
        <dbReference type="ARBA" id="ARBA00004651"/>
    </source>
</evidence>
<dbReference type="Gene3D" id="1.20.1250.20">
    <property type="entry name" value="MFS general substrate transporter like domains"/>
    <property type="match status" value="1"/>
</dbReference>
<dbReference type="GO" id="GO:0022857">
    <property type="term" value="F:transmembrane transporter activity"/>
    <property type="evidence" value="ECO:0007669"/>
    <property type="project" value="InterPro"/>
</dbReference>
<geneLocation type="plasmid" evidence="9 10">
    <name>pBb</name>
</geneLocation>
<feature type="transmembrane region" description="Helical" evidence="7">
    <location>
        <begin position="395"/>
        <end position="413"/>
    </location>
</feature>
<dbReference type="RefSeq" id="WP_050043497.1">
    <property type="nucleotide sequence ID" value="NZ_CP007513.1"/>
</dbReference>
<name>A0A9W3KZA0_9BACI</name>
<evidence type="ECO:0000256" key="2">
    <source>
        <dbReference type="ARBA" id="ARBA00022448"/>
    </source>
</evidence>
<keyword evidence="6 7" id="KW-0472">Membrane</keyword>
<proteinExistence type="predicted"/>
<evidence type="ECO:0000259" key="8">
    <source>
        <dbReference type="PROSITE" id="PS50850"/>
    </source>
</evidence>
<evidence type="ECO:0000256" key="5">
    <source>
        <dbReference type="ARBA" id="ARBA00022989"/>
    </source>
</evidence>
<keyword evidence="10" id="KW-1185">Reference proteome</keyword>
<dbReference type="PANTHER" id="PTHR23517:SF3">
    <property type="entry name" value="INTEGRAL MEMBRANE TRANSPORT PROTEIN"/>
    <property type="match status" value="1"/>
</dbReference>
<feature type="transmembrane region" description="Helical" evidence="7">
    <location>
        <begin position="145"/>
        <end position="164"/>
    </location>
</feature>
<evidence type="ECO:0000256" key="3">
    <source>
        <dbReference type="ARBA" id="ARBA00022475"/>
    </source>
</evidence>
<dbReference type="InterPro" id="IPR050171">
    <property type="entry name" value="MFS_Transporters"/>
</dbReference>
<organism evidence="9 10">
    <name type="scientific">Bacillus bombysepticus str. Wang</name>
    <dbReference type="NCBI Taxonomy" id="1330043"/>
    <lineage>
        <taxon>Bacteria</taxon>
        <taxon>Bacillati</taxon>
        <taxon>Bacillota</taxon>
        <taxon>Bacilli</taxon>
        <taxon>Bacillales</taxon>
        <taxon>Bacillaceae</taxon>
        <taxon>Bacillus</taxon>
        <taxon>Bacillus cereus group</taxon>
    </lineage>
</organism>
<dbReference type="KEGG" id="bby:CY96_27975"/>
<evidence type="ECO:0000313" key="10">
    <source>
        <dbReference type="Proteomes" id="UP000031778"/>
    </source>
</evidence>
<keyword evidence="9" id="KW-0614">Plasmid</keyword>
<dbReference type="SUPFAM" id="SSF103473">
    <property type="entry name" value="MFS general substrate transporter"/>
    <property type="match status" value="1"/>
</dbReference>
<dbReference type="EMBL" id="CP007513">
    <property type="protein sequence ID" value="AHX21665.1"/>
    <property type="molecule type" value="Genomic_DNA"/>
</dbReference>
<feature type="transmembrane region" description="Helical" evidence="7">
    <location>
        <begin position="46"/>
        <end position="65"/>
    </location>
</feature>
<keyword evidence="3" id="KW-1003">Cell membrane</keyword>
<feature type="transmembrane region" description="Helical" evidence="7">
    <location>
        <begin position="306"/>
        <end position="324"/>
    </location>
</feature>
<keyword evidence="5 7" id="KW-1133">Transmembrane helix</keyword>
<dbReference type="InterPro" id="IPR036259">
    <property type="entry name" value="MFS_trans_sf"/>
</dbReference>
<protein>
    <submittedName>
        <fullName evidence="9">MFS transporter</fullName>
    </submittedName>
</protein>
<evidence type="ECO:0000256" key="6">
    <source>
        <dbReference type="ARBA" id="ARBA00023136"/>
    </source>
</evidence>
<reference evidence="10" key="1">
    <citation type="submission" date="2014-03" db="EMBL/GenBank/DDBJ databases">
        <title>The Complete Genome Sequence of Bacillus bombyseptieus.</title>
        <authorList>
            <person name="Cheng T."/>
            <person name="Lin P."/>
            <person name="Jin S."/>
            <person name="Wu Y."/>
            <person name="Fu B."/>
            <person name="Long R."/>
            <person name="Liu D."/>
            <person name="Guo Y."/>
            <person name="Peng L."/>
            <person name="Xia Q."/>
        </authorList>
    </citation>
    <scope>NUCLEOTIDE SEQUENCE [LARGE SCALE GENOMIC DNA]</scope>
    <source>
        <strain evidence="10">wang</strain>
        <plasmid evidence="10">pBb</plasmid>
    </source>
</reference>
<evidence type="ECO:0000256" key="7">
    <source>
        <dbReference type="SAM" id="Phobius"/>
    </source>
</evidence>
<dbReference type="InterPro" id="IPR020846">
    <property type="entry name" value="MFS_dom"/>
</dbReference>